<dbReference type="PANTHER" id="PTHR42692:SF1">
    <property type="entry name" value="NUCLEOTIDE PYROPHOSPHOHYDROLASE"/>
    <property type="match status" value="1"/>
</dbReference>
<dbReference type="Gene3D" id="1.10.287.1080">
    <property type="entry name" value="MazG-like"/>
    <property type="match status" value="1"/>
</dbReference>
<dbReference type="Pfam" id="PF03819">
    <property type="entry name" value="MazG"/>
    <property type="match status" value="1"/>
</dbReference>
<gene>
    <name evidence="2" type="ORF">UT18_C0007G0038</name>
</gene>
<accession>A0A0G0LUS6</accession>
<feature type="domain" description="NTP pyrophosphohydrolase MazG-like" evidence="1">
    <location>
        <begin position="37"/>
        <end position="106"/>
    </location>
</feature>
<dbReference type="STRING" id="1618345.UT18_C0007G0038"/>
<dbReference type="InterPro" id="IPR004518">
    <property type="entry name" value="MazG-like_dom"/>
</dbReference>
<reference evidence="2 3" key="1">
    <citation type="journal article" date="2015" name="Nature">
        <title>rRNA introns, odd ribosomes, and small enigmatic genomes across a large radiation of phyla.</title>
        <authorList>
            <person name="Brown C.T."/>
            <person name="Hug L.A."/>
            <person name="Thomas B.C."/>
            <person name="Sharon I."/>
            <person name="Castelle C.J."/>
            <person name="Singh A."/>
            <person name="Wilkins M.J."/>
            <person name="Williams K.H."/>
            <person name="Banfield J.F."/>
        </authorList>
    </citation>
    <scope>NUCLEOTIDE SEQUENCE [LARGE SCALE GENOMIC DNA]</scope>
</reference>
<proteinExistence type="predicted"/>
<dbReference type="Proteomes" id="UP000034207">
    <property type="component" value="Unassembled WGS sequence"/>
</dbReference>
<evidence type="ECO:0000259" key="1">
    <source>
        <dbReference type="Pfam" id="PF03819"/>
    </source>
</evidence>
<organism evidence="2 3">
    <name type="scientific">candidate division CPR2 bacterium GW2011_GWC2_39_10</name>
    <dbReference type="NCBI Taxonomy" id="1618345"/>
    <lineage>
        <taxon>Bacteria</taxon>
        <taxon>Bacteria division CPR2</taxon>
    </lineage>
</organism>
<sequence length="109" mass="12524">MKFSDLPAWIEKQSGRLRAQYPNEDEEKRTYVRTIKLVEEVGELCNEILIAGDQQRPSKAENHDKDNLSHEFADVLIVTLLLANQLGVDVEKALESKIEKINARYNENV</sequence>
<evidence type="ECO:0000313" key="3">
    <source>
        <dbReference type="Proteomes" id="UP000034207"/>
    </source>
</evidence>
<dbReference type="PANTHER" id="PTHR42692">
    <property type="entry name" value="NUCLEOTIDE PYROPHOSPHOHYDROLASE"/>
    <property type="match status" value="1"/>
</dbReference>
<dbReference type="AlphaFoldDB" id="A0A0G0LUS6"/>
<evidence type="ECO:0000313" key="2">
    <source>
        <dbReference type="EMBL" id="KKQ94782.1"/>
    </source>
</evidence>
<protein>
    <recommendedName>
        <fullName evidence="1">NTP pyrophosphohydrolase MazG-like domain-containing protein</fullName>
    </recommendedName>
</protein>
<dbReference type="SUPFAM" id="SSF101386">
    <property type="entry name" value="all-alpha NTP pyrophosphatases"/>
    <property type="match status" value="1"/>
</dbReference>
<comment type="caution">
    <text evidence="2">The sequence shown here is derived from an EMBL/GenBank/DDBJ whole genome shotgun (WGS) entry which is preliminary data.</text>
</comment>
<name>A0A0G0LUS6_UNCC2</name>
<dbReference type="EMBL" id="LBVV01000007">
    <property type="protein sequence ID" value="KKQ94782.1"/>
    <property type="molecule type" value="Genomic_DNA"/>
</dbReference>
<dbReference type="InterPro" id="IPR047046">
    <property type="entry name" value="YpjD/YvdC"/>
</dbReference>